<keyword evidence="1" id="KW-0812">Transmembrane</keyword>
<dbReference type="Proteomes" id="UP001283361">
    <property type="component" value="Unassembled WGS sequence"/>
</dbReference>
<accession>A0AAE0Z903</accession>
<keyword evidence="3" id="KW-1185">Reference proteome</keyword>
<feature type="transmembrane region" description="Helical" evidence="1">
    <location>
        <begin position="112"/>
        <end position="134"/>
    </location>
</feature>
<keyword evidence="1" id="KW-0472">Membrane</keyword>
<sequence length="140" mass="15256">MATTETSSAAQSITSHSQIVVIPQMEQSVRRFTGQAVHQDLERFLEDLEAASTSQLTSSSQACSASLIFGTVTDSPGHTHRHTDRQTHSIKTEASRKALAVADIWTQATMKLLIGFSVLIAVTVLVRADFMSFLKDIQGH</sequence>
<gene>
    <name evidence="2" type="ORF">RRG08_013910</name>
</gene>
<name>A0AAE0Z903_9GAST</name>
<organism evidence="2 3">
    <name type="scientific">Elysia crispata</name>
    <name type="common">lettuce slug</name>
    <dbReference type="NCBI Taxonomy" id="231223"/>
    <lineage>
        <taxon>Eukaryota</taxon>
        <taxon>Metazoa</taxon>
        <taxon>Spiralia</taxon>
        <taxon>Lophotrochozoa</taxon>
        <taxon>Mollusca</taxon>
        <taxon>Gastropoda</taxon>
        <taxon>Heterobranchia</taxon>
        <taxon>Euthyneura</taxon>
        <taxon>Panpulmonata</taxon>
        <taxon>Sacoglossa</taxon>
        <taxon>Placobranchoidea</taxon>
        <taxon>Plakobranchidae</taxon>
        <taxon>Elysia</taxon>
    </lineage>
</organism>
<proteinExistence type="predicted"/>
<evidence type="ECO:0000313" key="2">
    <source>
        <dbReference type="EMBL" id="KAK3764526.1"/>
    </source>
</evidence>
<dbReference type="AlphaFoldDB" id="A0AAE0Z903"/>
<dbReference type="EMBL" id="JAWDGP010004433">
    <property type="protein sequence ID" value="KAK3764526.1"/>
    <property type="molecule type" value="Genomic_DNA"/>
</dbReference>
<reference evidence="2" key="1">
    <citation type="journal article" date="2023" name="G3 (Bethesda)">
        <title>A reference genome for the long-term kleptoplast-retaining sea slug Elysia crispata morphotype clarki.</title>
        <authorList>
            <person name="Eastman K.E."/>
            <person name="Pendleton A.L."/>
            <person name="Shaikh M.A."/>
            <person name="Suttiyut T."/>
            <person name="Ogas R."/>
            <person name="Tomko P."/>
            <person name="Gavelis G."/>
            <person name="Widhalm J.R."/>
            <person name="Wisecaver J.H."/>
        </authorList>
    </citation>
    <scope>NUCLEOTIDE SEQUENCE</scope>
    <source>
        <strain evidence="2">ECLA1</strain>
    </source>
</reference>
<keyword evidence="1" id="KW-1133">Transmembrane helix</keyword>
<comment type="caution">
    <text evidence="2">The sequence shown here is derived from an EMBL/GenBank/DDBJ whole genome shotgun (WGS) entry which is preliminary data.</text>
</comment>
<protein>
    <submittedName>
        <fullName evidence="2">Uncharacterized protein</fullName>
    </submittedName>
</protein>
<evidence type="ECO:0000256" key="1">
    <source>
        <dbReference type="SAM" id="Phobius"/>
    </source>
</evidence>
<evidence type="ECO:0000313" key="3">
    <source>
        <dbReference type="Proteomes" id="UP001283361"/>
    </source>
</evidence>